<dbReference type="GO" id="GO:0022857">
    <property type="term" value="F:transmembrane transporter activity"/>
    <property type="evidence" value="ECO:0007669"/>
    <property type="project" value="InterPro"/>
</dbReference>
<feature type="transmembrane region" description="Helical" evidence="9">
    <location>
        <begin position="247"/>
        <end position="266"/>
    </location>
</feature>
<dbReference type="AlphaFoldDB" id="A0AAW6T8C5"/>
<feature type="region of interest" description="Disordered" evidence="8">
    <location>
        <begin position="1"/>
        <end position="20"/>
    </location>
</feature>
<protein>
    <submittedName>
        <fullName evidence="10">ABC transporter permease</fullName>
    </submittedName>
</protein>
<sequence length="352" mass="36582">MTTTAPADVPTASAPLPGDEHRRPAIGPKLAAFTFKYGLVLVLVLMIVFFAVTQPAFRTVDNFLFILQASAVVAIVGLGATVSMTVGGFDLSVGATVSLSVMVAATTMVKFAMTGTTAILFALLAGVGVGLLNAFLIVIARIPDLVATLAAMFLVNGVTLWWVNGQSVAVGMTIDGKPAPGVFTEVFEWLGSGRFLGIPASVIVSAVVFGLVVVLLNFTRWGRALYAVGGNPVAAEAVGIRVRRYRVLAYVISGLLASIGGVLLVARLGRGDVAVGDAYLLQAISAALVGYAVLGANKPNAVGTLVGAVFVATLINGLTMFNFPYYAQSFVQGALLVVALLMSYTLGPRRRR</sequence>
<proteinExistence type="predicted"/>
<dbReference type="GO" id="GO:0005886">
    <property type="term" value="C:plasma membrane"/>
    <property type="evidence" value="ECO:0007669"/>
    <property type="project" value="UniProtKB-SubCell"/>
</dbReference>
<feature type="transmembrane region" description="Helical" evidence="9">
    <location>
        <begin position="301"/>
        <end position="319"/>
    </location>
</feature>
<keyword evidence="7 9" id="KW-0472">Membrane</keyword>
<evidence type="ECO:0000256" key="4">
    <source>
        <dbReference type="ARBA" id="ARBA00022519"/>
    </source>
</evidence>
<evidence type="ECO:0000313" key="11">
    <source>
        <dbReference type="Proteomes" id="UP001321506"/>
    </source>
</evidence>
<keyword evidence="11" id="KW-1185">Reference proteome</keyword>
<dbReference type="PANTHER" id="PTHR32196">
    <property type="entry name" value="ABC TRANSPORTER PERMEASE PROTEIN YPHD-RELATED-RELATED"/>
    <property type="match status" value="1"/>
</dbReference>
<evidence type="ECO:0000256" key="3">
    <source>
        <dbReference type="ARBA" id="ARBA00022475"/>
    </source>
</evidence>
<evidence type="ECO:0000256" key="8">
    <source>
        <dbReference type="SAM" id="MobiDB-lite"/>
    </source>
</evidence>
<keyword evidence="5 9" id="KW-0812">Transmembrane</keyword>
<evidence type="ECO:0000313" key="10">
    <source>
        <dbReference type="EMBL" id="MDI2097382.1"/>
    </source>
</evidence>
<evidence type="ECO:0000256" key="7">
    <source>
        <dbReference type="ARBA" id="ARBA00023136"/>
    </source>
</evidence>
<dbReference type="PANTHER" id="PTHR32196:SF21">
    <property type="entry name" value="ABC TRANSPORTER PERMEASE PROTEIN YPHD-RELATED"/>
    <property type="match status" value="1"/>
</dbReference>
<reference evidence="10 11" key="1">
    <citation type="submission" date="2023-04" db="EMBL/GenBank/DDBJ databases">
        <title>Klugiella caeni sp. nov. isolated from the sludge of biochemical tank.</title>
        <authorList>
            <person name="Geng K."/>
        </authorList>
    </citation>
    <scope>NUCLEOTIDE SEQUENCE [LARGE SCALE GENOMIC DNA]</scope>
    <source>
        <strain evidence="10 11">YN-L-19</strain>
    </source>
</reference>
<evidence type="ECO:0000256" key="6">
    <source>
        <dbReference type="ARBA" id="ARBA00022989"/>
    </source>
</evidence>
<keyword evidence="3" id="KW-1003">Cell membrane</keyword>
<evidence type="ECO:0000256" key="5">
    <source>
        <dbReference type="ARBA" id="ARBA00022692"/>
    </source>
</evidence>
<accession>A0AAW6T8C5</accession>
<feature type="transmembrane region" description="Helical" evidence="9">
    <location>
        <begin position="278"/>
        <end position="294"/>
    </location>
</feature>
<name>A0AAW6T8C5_9MICO</name>
<feature type="transmembrane region" description="Helical" evidence="9">
    <location>
        <begin position="145"/>
        <end position="163"/>
    </location>
</feature>
<evidence type="ECO:0000256" key="1">
    <source>
        <dbReference type="ARBA" id="ARBA00004651"/>
    </source>
</evidence>
<feature type="transmembrane region" description="Helical" evidence="9">
    <location>
        <begin position="118"/>
        <end position="138"/>
    </location>
</feature>
<feature type="transmembrane region" description="Helical" evidence="9">
    <location>
        <begin position="63"/>
        <end position="84"/>
    </location>
</feature>
<feature type="transmembrane region" description="Helical" evidence="9">
    <location>
        <begin position="30"/>
        <end position="51"/>
    </location>
</feature>
<dbReference type="CDD" id="cd06579">
    <property type="entry name" value="TM_PBP1_transp_AraH_like"/>
    <property type="match status" value="1"/>
</dbReference>
<comment type="subcellular location">
    <subcellularLocation>
        <location evidence="1">Cell membrane</location>
        <topology evidence="1">Multi-pass membrane protein</topology>
    </subcellularLocation>
</comment>
<dbReference type="Proteomes" id="UP001321506">
    <property type="component" value="Unassembled WGS sequence"/>
</dbReference>
<gene>
    <name evidence="10" type="ORF">QF206_00165</name>
</gene>
<comment type="caution">
    <text evidence="10">The sequence shown here is derived from an EMBL/GenBank/DDBJ whole genome shotgun (WGS) entry which is preliminary data.</text>
</comment>
<dbReference type="EMBL" id="JASATX010000001">
    <property type="protein sequence ID" value="MDI2097382.1"/>
    <property type="molecule type" value="Genomic_DNA"/>
</dbReference>
<dbReference type="RefSeq" id="WP_281487181.1">
    <property type="nucleotide sequence ID" value="NZ_JASATX010000001.1"/>
</dbReference>
<dbReference type="Pfam" id="PF02653">
    <property type="entry name" value="BPD_transp_2"/>
    <property type="match status" value="1"/>
</dbReference>
<keyword evidence="4" id="KW-0997">Cell inner membrane</keyword>
<feature type="transmembrane region" description="Helical" evidence="9">
    <location>
        <begin position="325"/>
        <end position="346"/>
    </location>
</feature>
<keyword evidence="6 9" id="KW-1133">Transmembrane helix</keyword>
<dbReference type="InterPro" id="IPR001851">
    <property type="entry name" value="ABC_transp_permease"/>
</dbReference>
<organism evidence="10 11">
    <name type="scientific">Ruicaihuangia caeni</name>
    <dbReference type="NCBI Taxonomy" id="3042517"/>
    <lineage>
        <taxon>Bacteria</taxon>
        <taxon>Bacillati</taxon>
        <taxon>Actinomycetota</taxon>
        <taxon>Actinomycetes</taxon>
        <taxon>Micrococcales</taxon>
        <taxon>Microbacteriaceae</taxon>
        <taxon>Ruicaihuangia</taxon>
    </lineage>
</organism>
<evidence type="ECO:0000256" key="9">
    <source>
        <dbReference type="SAM" id="Phobius"/>
    </source>
</evidence>
<evidence type="ECO:0000256" key="2">
    <source>
        <dbReference type="ARBA" id="ARBA00022448"/>
    </source>
</evidence>
<keyword evidence="2" id="KW-0813">Transport</keyword>
<feature type="transmembrane region" description="Helical" evidence="9">
    <location>
        <begin position="195"/>
        <end position="216"/>
    </location>
</feature>